<reference evidence="1 2" key="1">
    <citation type="submission" date="2020-07" db="EMBL/GenBank/DDBJ databases">
        <title>The yeast mating-type switching endonuclease HO is a domesticated member of an unorthodox homing genetic element family.</title>
        <authorList>
            <person name="Coughlan A.Y."/>
            <person name="Lombardi L."/>
            <person name="Braun-Galleani S."/>
            <person name="Martos A.R."/>
            <person name="Galeote V."/>
            <person name="Bigey F."/>
            <person name="Dequin S."/>
            <person name="Byrne K.P."/>
            <person name="Wolfe K.H."/>
        </authorList>
    </citation>
    <scope>NUCLEOTIDE SEQUENCE [LARGE SCALE GENOMIC DNA]</scope>
    <source>
        <strain evidence="1 2">NRRL Y-6702</strain>
    </source>
</reference>
<name>A0A7H9B6S3_ZYGMR</name>
<gene>
    <name evidence="1" type="ORF">HG535_0G03080</name>
</gene>
<dbReference type="Proteomes" id="UP000509704">
    <property type="component" value="Chromosome 7"/>
</dbReference>
<protein>
    <recommendedName>
        <fullName evidence="3">Condensation domain-containing protein</fullName>
    </recommendedName>
</protein>
<keyword evidence="2" id="KW-1185">Reference proteome</keyword>
<dbReference type="AlphaFoldDB" id="A0A7H9B6S3"/>
<evidence type="ECO:0000313" key="2">
    <source>
        <dbReference type="Proteomes" id="UP000509704"/>
    </source>
</evidence>
<dbReference type="OrthoDB" id="4040999at2759"/>
<dbReference type="InterPro" id="IPR052058">
    <property type="entry name" value="Alcohol_O-acetyltransferase"/>
</dbReference>
<evidence type="ECO:0008006" key="3">
    <source>
        <dbReference type="Google" id="ProtNLM"/>
    </source>
</evidence>
<dbReference type="EMBL" id="CP058610">
    <property type="protein sequence ID" value="QLG74425.1"/>
    <property type="molecule type" value="Genomic_DNA"/>
</dbReference>
<dbReference type="PANTHER" id="PTHR28037">
    <property type="entry name" value="ALCOHOL O-ACETYLTRANSFERASE 1-RELATED"/>
    <property type="match status" value="1"/>
</dbReference>
<sequence>MSFRSLCNVERKVLSQTLEGYRNGVVFGAMYSSTAEEWTDDATLLTYKDSRLSTSMLSRVLKKMISEHVELYATINERLDFAPVNEIKYADVVKEITFDSYKDEVINCRFGAPPYLIRHIFNQTTFQPGSNNVLWKLYVVDETLVIFHGHDVLFDIFSAAAFHKLFLEALNCVSKSGEELTVVFKNDPKSQQKLSRSIFDNAKLHLPAMAADLLNLQTQSFFKSIYLNAVKRPFDYLNSNLHQQPKEIKMRYSDILRTDNNLCGTTIFGTIAPERFDHLSSIAADQNICLRSFICGITMLCLKPMVKNFNASITFVIPINLRSSIEDSSDFGLYYKNVRVECPLSLIDDKVFQGLTIYNGYDSRSIKPKRSDPRYKEQLLEYQFRQITMHVTSIIKQRLRTWERSDFNDDDIKRMRFTLEEKTTNTKLIQVNDVSDFKFSDQDDKNGGFKIRELNVTRSLSPNLFMSLSYTHTESNGLNICIHYPDRYNMESFVECFQSFMEEN</sequence>
<dbReference type="RefSeq" id="XP_037146150.1">
    <property type="nucleotide sequence ID" value="XM_037290255.1"/>
</dbReference>
<proteinExistence type="predicted"/>
<dbReference type="PANTHER" id="PTHR28037:SF2">
    <property type="entry name" value="ACR018CP"/>
    <property type="match status" value="1"/>
</dbReference>
<dbReference type="GO" id="GO:0008080">
    <property type="term" value="F:N-acetyltransferase activity"/>
    <property type="evidence" value="ECO:0007669"/>
    <property type="project" value="TreeGrafter"/>
</dbReference>
<accession>A0A7H9B6S3</accession>
<dbReference type="KEGG" id="zmk:HG535_0G03080"/>
<evidence type="ECO:0000313" key="1">
    <source>
        <dbReference type="EMBL" id="QLG74425.1"/>
    </source>
</evidence>
<organism evidence="1 2">
    <name type="scientific">Zygotorulaspora mrakii</name>
    <name type="common">Zygosaccharomyces mrakii</name>
    <dbReference type="NCBI Taxonomy" id="42260"/>
    <lineage>
        <taxon>Eukaryota</taxon>
        <taxon>Fungi</taxon>
        <taxon>Dikarya</taxon>
        <taxon>Ascomycota</taxon>
        <taxon>Saccharomycotina</taxon>
        <taxon>Saccharomycetes</taxon>
        <taxon>Saccharomycetales</taxon>
        <taxon>Saccharomycetaceae</taxon>
        <taxon>Zygotorulaspora</taxon>
    </lineage>
</organism>
<dbReference type="GeneID" id="59238208"/>